<keyword evidence="1" id="KW-0472">Membrane</keyword>
<dbReference type="EMBL" id="JAXUIC010000001">
    <property type="protein sequence ID" value="KAK4607791.1"/>
    <property type="molecule type" value="Genomic_DNA"/>
</dbReference>
<reference evidence="2 3" key="1">
    <citation type="journal article" date="2023" name="G3 (Bethesda)">
        <title>A haplotype-resolved chromosome-scale genome for Quercus rubra L. provides insights into the genetics of adaptive traits for red oak species.</title>
        <authorList>
            <person name="Kapoor B."/>
            <person name="Jenkins J."/>
            <person name="Schmutz J."/>
            <person name="Zhebentyayeva T."/>
            <person name="Kuelheim C."/>
            <person name="Coggeshall M."/>
            <person name="Heim C."/>
            <person name="Lasky J.R."/>
            <person name="Leites L."/>
            <person name="Islam-Faridi N."/>
            <person name="Romero-Severson J."/>
            <person name="DeLeo V.L."/>
            <person name="Lucas S.M."/>
            <person name="Lazic D."/>
            <person name="Gailing O."/>
            <person name="Carlson J."/>
            <person name="Staton M."/>
        </authorList>
    </citation>
    <scope>NUCLEOTIDE SEQUENCE [LARGE SCALE GENOMIC DNA]</scope>
    <source>
        <strain evidence="2">Pseudo-F2</strain>
    </source>
</reference>
<sequence length="114" mass="13094">MQSYHYNRLMSKSSRCYSATANRVLFWLVVALKNRGKFTVDCLSGIISLLVVLELEFVMIYASLNLLHSCQDLDLLYRTHNHIGFLLIMSVDYVGVDFKIKLLTIGGKRLKAYN</sequence>
<dbReference type="AlphaFoldDB" id="A0AAN7GDD4"/>
<protein>
    <submittedName>
        <fullName evidence="2">Uncharacterized protein</fullName>
    </submittedName>
</protein>
<evidence type="ECO:0000256" key="1">
    <source>
        <dbReference type="SAM" id="Phobius"/>
    </source>
</evidence>
<proteinExistence type="predicted"/>
<keyword evidence="1" id="KW-0812">Transmembrane</keyword>
<name>A0AAN7GDD4_QUERU</name>
<evidence type="ECO:0000313" key="2">
    <source>
        <dbReference type="EMBL" id="KAK4607791.1"/>
    </source>
</evidence>
<keyword evidence="3" id="KW-1185">Reference proteome</keyword>
<evidence type="ECO:0000313" key="3">
    <source>
        <dbReference type="Proteomes" id="UP001324115"/>
    </source>
</evidence>
<organism evidence="2 3">
    <name type="scientific">Quercus rubra</name>
    <name type="common">Northern red oak</name>
    <name type="synonym">Quercus borealis</name>
    <dbReference type="NCBI Taxonomy" id="3512"/>
    <lineage>
        <taxon>Eukaryota</taxon>
        <taxon>Viridiplantae</taxon>
        <taxon>Streptophyta</taxon>
        <taxon>Embryophyta</taxon>
        <taxon>Tracheophyta</taxon>
        <taxon>Spermatophyta</taxon>
        <taxon>Magnoliopsida</taxon>
        <taxon>eudicotyledons</taxon>
        <taxon>Gunneridae</taxon>
        <taxon>Pentapetalae</taxon>
        <taxon>rosids</taxon>
        <taxon>fabids</taxon>
        <taxon>Fagales</taxon>
        <taxon>Fagaceae</taxon>
        <taxon>Quercus</taxon>
    </lineage>
</organism>
<gene>
    <name evidence="2" type="ORF">RGQ29_001562</name>
</gene>
<feature type="transmembrane region" description="Helical" evidence="1">
    <location>
        <begin position="42"/>
        <end position="62"/>
    </location>
</feature>
<comment type="caution">
    <text evidence="2">The sequence shown here is derived from an EMBL/GenBank/DDBJ whole genome shotgun (WGS) entry which is preliminary data.</text>
</comment>
<accession>A0AAN7GDD4</accession>
<feature type="transmembrane region" description="Helical" evidence="1">
    <location>
        <begin position="82"/>
        <end position="100"/>
    </location>
</feature>
<keyword evidence="1" id="KW-1133">Transmembrane helix</keyword>
<dbReference type="Proteomes" id="UP001324115">
    <property type="component" value="Unassembled WGS sequence"/>
</dbReference>